<dbReference type="InterPro" id="IPR036048">
    <property type="entry name" value="Interleukin_8-like_sf"/>
</dbReference>
<name>A0A8C7YF05_9TELE</name>
<evidence type="ECO:0000313" key="4">
    <source>
        <dbReference type="Proteomes" id="UP000694383"/>
    </source>
</evidence>
<keyword evidence="4" id="KW-1185">Reference proteome</keyword>
<evidence type="ECO:0000259" key="2">
    <source>
        <dbReference type="SMART" id="SM00199"/>
    </source>
</evidence>
<dbReference type="GO" id="GO:0008009">
    <property type="term" value="F:chemokine activity"/>
    <property type="evidence" value="ECO:0007669"/>
    <property type="project" value="InterPro"/>
</dbReference>
<keyword evidence="1" id="KW-0202">Cytokine</keyword>
<dbReference type="Gene3D" id="2.40.50.40">
    <property type="match status" value="1"/>
</dbReference>
<accession>A0A8C7YF05</accession>
<dbReference type="GO" id="GO:0005615">
    <property type="term" value="C:extracellular space"/>
    <property type="evidence" value="ECO:0007669"/>
    <property type="project" value="UniProtKB-KW"/>
</dbReference>
<dbReference type="Proteomes" id="UP000694383">
    <property type="component" value="Unplaced"/>
</dbReference>
<sequence>ERHEDSLLLSGAAALCYLGRCCFEFREKQLPPKRVTGIIRTHQRCQHQAFVVSTVAGREFCFRDNFKWAVDTFNKFNLEESS</sequence>
<dbReference type="SMART" id="SM00199">
    <property type="entry name" value="SCY"/>
    <property type="match status" value="1"/>
</dbReference>
<dbReference type="GO" id="GO:0006955">
    <property type="term" value="P:immune response"/>
    <property type="evidence" value="ECO:0007669"/>
    <property type="project" value="InterPro"/>
</dbReference>
<dbReference type="GeneTree" id="ENSGT00970000193565"/>
<evidence type="ECO:0000256" key="1">
    <source>
        <dbReference type="ARBA" id="ARBA00022514"/>
    </source>
</evidence>
<dbReference type="SUPFAM" id="SSF54117">
    <property type="entry name" value="Interleukin 8-like chemokines"/>
    <property type="match status" value="1"/>
</dbReference>
<dbReference type="AlphaFoldDB" id="A0A8C7YF05"/>
<proteinExistence type="predicted"/>
<organism evidence="3 4">
    <name type="scientific">Oryzias sinensis</name>
    <name type="common">Chinese medaka</name>
    <dbReference type="NCBI Taxonomy" id="183150"/>
    <lineage>
        <taxon>Eukaryota</taxon>
        <taxon>Metazoa</taxon>
        <taxon>Chordata</taxon>
        <taxon>Craniata</taxon>
        <taxon>Vertebrata</taxon>
        <taxon>Euteleostomi</taxon>
        <taxon>Actinopterygii</taxon>
        <taxon>Neopterygii</taxon>
        <taxon>Teleostei</taxon>
        <taxon>Neoteleostei</taxon>
        <taxon>Acanthomorphata</taxon>
        <taxon>Ovalentaria</taxon>
        <taxon>Atherinomorphae</taxon>
        <taxon>Beloniformes</taxon>
        <taxon>Adrianichthyidae</taxon>
        <taxon>Oryziinae</taxon>
        <taxon>Oryzias</taxon>
    </lineage>
</organism>
<protein>
    <recommendedName>
        <fullName evidence="2">Chemokine interleukin-8-like domain-containing protein</fullName>
    </recommendedName>
</protein>
<reference evidence="3" key="2">
    <citation type="submission" date="2025-09" db="UniProtKB">
        <authorList>
            <consortium name="Ensembl"/>
        </authorList>
    </citation>
    <scope>IDENTIFICATION</scope>
</reference>
<feature type="domain" description="Chemokine interleukin-8-like" evidence="2">
    <location>
        <begin position="18"/>
        <end position="76"/>
    </location>
</feature>
<dbReference type="InterPro" id="IPR001811">
    <property type="entry name" value="Chemokine_IL8-like_dom"/>
</dbReference>
<dbReference type="Ensembl" id="ENSOSIT00000028661.1">
    <property type="protein sequence ID" value="ENSOSIP00000027183.1"/>
    <property type="gene ID" value="ENSOSIG00000014288.1"/>
</dbReference>
<evidence type="ECO:0000313" key="3">
    <source>
        <dbReference type="Ensembl" id="ENSOSIP00000027183.1"/>
    </source>
</evidence>
<dbReference type="Pfam" id="PF00048">
    <property type="entry name" value="IL8"/>
    <property type="match status" value="1"/>
</dbReference>
<reference evidence="3" key="1">
    <citation type="submission" date="2025-08" db="UniProtKB">
        <authorList>
            <consortium name="Ensembl"/>
        </authorList>
    </citation>
    <scope>IDENTIFICATION</scope>
</reference>